<organism evidence="2 3">
    <name type="scientific">Streptomyces plumbiresistens</name>
    <dbReference type="NCBI Taxonomy" id="511811"/>
    <lineage>
        <taxon>Bacteria</taxon>
        <taxon>Bacillati</taxon>
        <taxon>Actinomycetota</taxon>
        <taxon>Actinomycetes</taxon>
        <taxon>Kitasatosporales</taxon>
        <taxon>Streptomycetaceae</taxon>
        <taxon>Streptomyces</taxon>
    </lineage>
</organism>
<keyword evidence="1" id="KW-1133">Transmembrane helix</keyword>
<keyword evidence="3" id="KW-1185">Reference proteome</keyword>
<sequence>MSIDWTALGQVTAVSIGVTVAVVVVFALGILGLARFEGAREGARESNGGTSAVGLAQAGLCFLACAAVVAYGIYLIVPQFH</sequence>
<protein>
    <recommendedName>
        <fullName evidence="4">Secreted protein</fullName>
    </recommendedName>
</protein>
<evidence type="ECO:0000313" key="2">
    <source>
        <dbReference type="EMBL" id="GAA3976737.1"/>
    </source>
</evidence>
<feature type="transmembrane region" description="Helical" evidence="1">
    <location>
        <begin position="12"/>
        <end position="34"/>
    </location>
</feature>
<comment type="caution">
    <text evidence="2">The sequence shown here is derived from an EMBL/GenBank/DDBJ whole genome shotgun (WGS) entry which is preliminary data.</text>
</comment>
<gene>
    <name evidence="2" type="ORF">GCM10022232_05320</name>
</gene>
<dbReference type="RefSeq" id="WP_345560765.1">
    <property type="nucleotide sequence ID" value="NZ_BAAAZX010000001.1"/>
</dbReference>
<evidence type="ECO:0000313" key="3">
    <source>
        <dbReference type="Proteomes" id="UP001500456"/>
    </source>
</evidence>
<reference evidence="3" key="1">
    <citation type="journal article" date="2019" name="Int. J. Syst. Evol. Microbiol.">
        <title>The Global Catalogue of Microorganisms (GCM) 10K type strain sequencing project: providing services to taxonomists for standard genome sequencing and annotation.</title>
        <authorList>
            <consortium name="The Broad Institute Genomics Platform"/>
            <consortium name="The Broad Institute Genome Sequencing Center for Infectious Disease"/>
            <person name="Wu L."/>
            <person name="Ma J."/>
        </authorList>
    </citation>
    <scope>NUCLEOTIDE SEQUENCE [LARGE SCALE GENOMIC DNA]</scope>
    <source>
        <strain evidence="3">JCM 16924</strain>
    </source>
</reference>
<dbReference type="Proteomes" id="UP001500456">
    <property type="component" value="Unassembled WGS sequence"/>
</dbReference>
<dbReference type="EMBL" id="BAAAZX010000001">
    <property type="protein sequence ID" value="GAA3976737.1"/>
    <property type="molecule type" value="Genomic_DNA"/>
</dbReference>
<proteinExistence type="predicted"/>
<accession>A0ABP7Q5C6</accession>
<feature type="transmembrane region" description="Helical" evidence="1">
    <location>
        <begin position="55"/>
        <end position="77"/>
    </location>
</feature>
<evidence type="ECO:0000256" key="1">
    <source>
        <dbReference type="SAM" id="Phobius"/>
    </source>
</evidence>
<keyword evidence="1" id="KW-0812">Transmembrane</keyword>
<evidence type="ECO:0008006" key="4">
    <source>
        <dbReference type="Google" id="ProtNLM"/>
    </source>
</evidence>
<name>A0ABP7Q5C6_9ACTN</name>
<keyword evidence="1" id="KW-0472">Membrane</keyword>